<feature type="region of interest" description="Disordered" evidence="1">
    <location>
        <begin position="1"/>
        <end position="54"/>
    </location>
</feature>
<keyword evidence="3" id="KW-1185">Reference proteome</keyword>
<dbReference type="EMBL" id="SRLO01000068">
    <property type="protein sequence ID" value="TNN79120.1"/>
    <property type="molecule type" value="Genomic_DNA"/>
</dbReference>
<name>A0A4Z2IM43_9TELE</name>
<organism evidence="2 3">
    <name type="scientific">Liparis tanakae</name>
    <name type="common">Tanaka's snailfish</name>
    <dbReference type="NCBI Taxonomy" id="230148"/>
    <lineage>
        <taxon>Eukaryota</taxon>
        <taxon>Metazoa</taxon>
        <taxon>Chordata</taxon>
        <taxon>Craniata</taxon>
        <taxon>Vertebrata</taxon>
        <taxon>Euteleostomi</taxon>
        <taxon>Actinopterygii</taxon>
        <taxon>Neopterygii</taxon>
        <taxon>Teleostei</taxon>
        <taxon>Neoteleostei</taxon>
        <taxon>Acanthomorphata</taxon>
        <taxon>Eupercaria</taxon>
        <taxon>Perciformes</taxon>
        <taxon>Cottioidei</taxon>
        <taxon>Cottales</taxon>
        <taxon>Liparidae</taxon>
        <taxon>Liparis</taxon>
    </lineage>
</organism>
<reference evidence="2 3" key="1">
    <citation type="submission" date="2019-03" db="EMBL/GenBank/DDBJ databases">
        <title>First draft genome of Liparis tanakae, snailfish: a comprehensive survey of snailfish specific genes.</title>
        <authorList>
            <person name="Kim W."/>
            <person name="Song I."/>
            <person name="Jeong J.-H."/>
            <person name="Kim D."/>
            <person name="Kim S."/>
            <person name="Ryu S."/>
            <person name="Song J.Y."/>
            <person name="Lee S.K."/>
        </authorList>
    </citation>
    <scope>NUCLEOTIDE SEQUENCE [LARGE SCALE GENOMIC DNA]</scope>
    <source>
        <tissue evidence="2">Muscle</tissue>
    </source>
</reference>
<evidence type="ECO:0000313" key="3">
    <source>
        <dbReference type="Proteomes" id="UP000314294"/>
    </source>
</evidence>
<accession>A0A4Z2IM43</accession>
<feature type="compositionally biased region" description="Pro residues" evidence="1">
    <location>
        <begin position="30"/>
        <end position="52"/>
    </location>
</feature>
<dbReference type="AlphaFoldDB" id="A0A4Z2IM43"/>
<gene>
    <name evidence="2" type="ORF">EYF80_010799</name>
</gene>
<evidence type="ECO:0000256" key="1">
    <source>
        <dbReference type="SAM" id="MobiDB-lite"/>
    </source>
</evidence>
<sequence length="86" mass="9112">MTGQKTGRVGARRRPPGGEGAAGEEVSAFLPPPPPAACCRSSPPPPPAPSPPFVFRQRDREDRLVRYLMLDSSHHNAGSDYSGAST</sequence>
<protein>
    <submittedName>
        <fullName evidence="2">Uncharacterized protein</fullName>
    </submittedName>
</protein>
<dbReference type="Proteomes" id="UP000314294">
    <property type="component" value="Unassembled WGS sequence"/>
</dbReference>
<comment type="caution">
    <text evidence="2">The sequence shown here is derived from an EMBL/GenBank/DDBJ whole genome shotgun (WGS) entry which is preliminary data.</text>
</comment>
<evidence type="ECO:0000313" key="2">
    <source>
        <dbReference type="EMBL" id="TNN79120.1"/>
    </source>
</evidence>
<proteinExistence type="predicted"/>